<name>A0ABU1NUB9_9BACL</name>
<organism evidence="3 4">
    <name type="scientific">Paenibacillus qinlingensis</name>
    <dbReference type="NCBI Taxonomy" id="1837343"/>
    <lineage>
        <taxon>Bacteria</taxon>
        <taxon>Bacillati</taxon>
        <taxon>Bacillota</taxon>
        <taxon>Bacilli</taxon>
        <taxon>Bacillales</taxon>
        <taxon>Paenibacillaceae</taxon>
        <taxon>Paenibacillus</taxon>
    </lineage>
</organism>
<gene>
    <name evidence="3" type="ORF">J2736_002267</name>
</gene>
<dbReference type="RefSeq" id="WP_310226473.1">
    <property type="nucleotide sequence ID" value="NZ_JAVDSB010000003.1"/>
</dbReference>
<proteinExistence type="inferred from homology"/>
<evidence type="ECO:0000313" key="3">
    <source>
        <dbReference type="EMBL" id="MDR6551080.1"/>
    </source>
</evidence>
<dbReference type="PANTHER" id="PTHR10907">
    <property type="entry name" value="REGUCALCIN"/>
    <property type="match status" value="1"/>
</dbReference>
<feature type="domain" description="SMP-30/Gluconolactonase/LRE-like region" evidence="2">
    <location>
        <begin position="18"/>
        <end position="261"/>
    </location>
</feature>
<sequence length="296" mass="32356">MEQQYTELALIWDGKAQLGEGPVWDHRAGQIIWVDINGQSVHLLNPATETHRTIQLDQKVGAAVPRKQGGLVLAMERGFHLLNLDSEALTPLYDPESHLPNNRFNDGKCDRAGRFWAGTMAQNESGATGSLYCMDVDGTVRTIEDGCITVSNGLGWSPDNKTMYYIDSPTRKVVAYAYEAETGHVSDPRTVITIPEGEGFPDGMAVDNRGMLWIAQWGGWQVGCYNPLNGEKIGSIPVPVERTSSCAFGGEHMDELYITTASVGVSDEDREKQPHAGGLFRIKLDVTGAHANFYGG</sequence>
<reference evidence="3 4" key="1">
    <citation type="submission" date="2023-07" db="EMBL/GenBank/DDBJ databases">
        <title>Sorghum-associated microbial communities from plants grown in Nebraska, USA.</title>
        <authorList>
            <person name="Schachtman D."/>
        </authorList>
    </citation>
    <scope>NUCLEOTIDE SEQUENCE [LARGE SCALE GENOMIC DNA]</scope>
    <source>
        <strain evidence="3 4">CC258</strain>
    </source>
</reference>
<comment type="caution">
    <text evidence="3">The sequence shown here is derived from an EMBL/GenBank/DDBJ whole genome shotgun (WGS) entry which is preliminary data.</text>
</comment>
<dbReference type="InterPro" id="IPR013658">
    <property type="entry name" value="SGL"/>
</dbReference>
<dbReference type="Gene3D" id="2.120.10.30">
    <property type="entry name" value="TolB, C-terminal domain"/>
    <property type="match status" value="1"/>
</dbReference>
<accession>A0ABU1NUB9</accession>
<dbReference type="InterPro" id="IPR011042">
    <property type="entry name" value="6-blade_b-propeller_TolB-like"/>
</dbReference>
<dbReference type="EMBL" id="JAVDSB010000003">
    <property type="protein sequence ID" value="MDR6551080.1"/>
    <property type="molecule type" value="Genomic_DNA"/>
</dbReference>
<evidence type="ECO:0000256" key="1">
    <source>
        <dbReference type="ARBA" id="ARBA00008853"/>
    </source>
</evidence>
<keyword evidence="4" id="KW-1185">Reference proteome</keyword>
<dbReference type="Proteomes" id="UP001267290">
    <property type="component" value="Unassembled WGS sequence"/>
</dbReference>
<evidence type="ECO:0000313" key="4">
    <source>
        <dbReference type="Proteomes" id="UP001267290"/>
    </source>
</evidence>
<dbReference type="Pfam" id="PF08450">
    <property type="entry name" value="SGL"/>
    <property type="match status" value="1"/>
</dbReference>
<comment type="similarity">
    <text evidence="1">Belongs to the SMP-30/CGR1 family.</text>
</comment>
<dbReference type="InterPro" id="IPR005511">
    <property type="entry name" value="SMP-30"/>
</dbReference>
<dbReference type="SUPFAM" id="SSF63829">
    <property type="entry name" value="Calcium-dependent phosphotriesterase"/>
    <property type="match status" value="1"/>
</dbReference>
<protein>
    <submittedName>
        <fullName evidence="3">Sugar lactone lactonase YvrE</fullName>
    </submittedName>
</protein>
<dbReference type="PRINTS" id="PR01790">
    <property type="entry name" value="SMP30FAMILY"/>
</dbReference>
<evidence type="ECO:0000259" key="2">
    <source>
        <dbReference type="Pfam" id="PF08450"/>
    </source>
</evidence>
<dbReference type="PANTHER" id="PTHR10907:SF47">
    <property type="entry name" value="REGUCALCIN"/>
    <property type="match status" value="1"/>
</dbReference>